<dbReference type="InterPro" id="IPR014729">
    <property type="entry name" value="Rossmann-like_a/b/a_fold"/>
</dbReference>
<dbReference type="SUPFAM" id="SSF52374">
    <property type="entry name" value="Nucleotidylyl transferase"/>
    <property type="match status" value="1"/>
</dbReference>
<dbReference type="GO" id="GO:0006438">
    <property type="term" value="P:valyl-tRNA aminoacylation"/>
    <property type="evidence" value="ECO:0007669"/>
    <property type="project" value="UniProtKB-UniRule"/>
</dbReference>
<sequence length="887" mass="103492">MKELSKTYSPKEIESKWYPIWEEKKYFAGTLEEGKENYSIVIPPPNVTGILHMGHVLNNSIQDTLVRYQRMTGKNTLWLPGCDHAGIATQNKVERKLKEEGLTKEDLGREEFLRRTWEWKEEHGGIITTQLRKLGASLDWERERFTMDEGLSHAVRKIFVDLYRDGLIYQGEYMVNWCPSCGTALADDEVDHEESHGHLWHLKYPVKNSDEFIVIATSRPETMLADVAVAVHPEDERYRHLIGKMLILPLVGREIPVIADEYVDREFGTGALKITPAHDPNDFVLGQKYHLPIYNMMTADGKVSEEYPEYAGLDRFEARKAIVKELEESGVLVKIEELNHNVGQCYRCSTVVEPRVSKQWFVKTKPLAEKAIDVVRNGQVKIMPKRMEKIYYSWMENIRDWCISRQLWWGHRIPAWYGSDEHIFVAMDETEALSQAKLHYGKEVELRQEEDVLDTWFSSALWPFSTMGWPEKTKELELYYPTSTLVTGADIIFFWVARMIMFGLYEMKDIPFRNVFFHGIVRDDLGRKMSKSLGNSPDPLDLIEQYGADAIRFSMIYNTSQGQDVRFSEKLLEMGRNFANKIWNASRFVMMNLEDFDINTFDEKEVKYELVDEWILSRLQETAKAVETRLSNFQLDEAAKAVYEFLRGDFCDWYVEIAKIRLYNLEDVQSKRTAQYVLWSMLEAGLRLLHPFMPYISEEIWQSIKKENAGETIVLAEYPKFEAEKYHQDLEEDFAYIQEVVSSLRNIRAEMGISPAKEAKVIIRSEDDRELEVLERNKAFLQQLAKISDLSYGKEMEKPADSAFRVARNSVVYMILADLIDKEAEVKKIQDQIAKVQKELDKVNAKLANEKFVSKAPTEILEREKRIQKEYQDKMDKLVENLKNFMI</sequence>
<feature type="coiled-coil region" evidence="12">
    <location>
        <begin position="819"/>
        <end position="881"/>
    </location>
</feature>
<dbReference type="InterPro" id="IPR002303">
    <property type="entry name" value="Valyl-tRNA_ligase"/>
</dbReference>
<keyword evidence="7 12" id="KW-0648">Protein biosynthesis</keyword>
<gene>
    <name evidence="12 16" type="primary">valS</name>
    <name evidence="16" type="ORF">C095_06750</name>
</gene>
<dbReference type="GO" id="GO:0005829">
    <property type="term" value="C:cytosol"/>
    <property type="evidence" value="ECO:0007669"/>
    <property type="project" value="TreeGrafter"/>
</dbReference>
<accession>A0A017H6M8</accession>
<dbReference type="NCBIfam" id="TIGR00422">
    <property type="entry name" value="valS"/>
    <property type="match status" value="1"/>
</dbReference>
<evidence type="ECO:0000256" key="1">
    <source>
        <dbReference type="ARBA" id="ARBA00004496"/>
    </source>
</evidence>
<evidence type="ECO:0000256" key="7">
    <source>
        <dbReference type="ARBA" id="ARBA00022917"/>
    </source>
</evidence>
<reference evidence="16 17" key="1">
    <citation type="submission" date="2013-08" db="EMBL/GenBank/DDBJ databases">
        <title>An opportunistic ruminal bacterium that causes liver abscesses in cattle.</title>
        <authorList>
            <person name="Benahmed F.H."/>
            <person name="Rasmussen M."/>
            <person name="Harbottle H."/>
            <person name="Soppet D."/>
            <person name="Nagaraja T.G."/>
            <person name="Davidson M."/>
        </authorList>
    </citation>
    <scope>NUCLEOTIDE SEQUENCE [LARGE SCALE GENOMIC DNA]</scope>
    <source>
        <strain evidence="16 17">B35</strain>
    </source>
</reference>
<dbReference type="Pfam" id="PF10458">
    <property type="entry name" value="Val_tRNA-synt_C"/>
    <property type="match status" value="1"/>
</dbReference>
<dbReference type="GO" id="GO:0004832">
    <property type="term" value="F:valine-tRNA ligase activity"/>
    <property type="evidence" value="ECO:0007669"/>
    <property type="project" value="UniProtKB-UniRule"/>
</dbReference>
<evidence type="ECO:0000256" key="12">
    <source>
        <dbReference type="HAMAP-Rule" id="MF_02004"/>
    </source>
</evidence>
<dbReference type="InterPro" id="IPR009008">
    <property type="entry name" value="Val/Leu/Ile-tRNA-synth_edit"/>
</dbReference>
<comment type="caution">
    <text evidence="16">The sequence shown here is derived from an EMBL/GenBank/DDBJ whole genome shotgun (WGS) entry which is preliminary data.</text>
</comment>
<evidence type="ECO:0000256" key="9">
    <source>
        <dbReference type="ARBA" id="ARBA00023146"/>
    </source>
</evidence>
<dbReference type="CDD" id="cd07962">
    <property type="entry name" value="Anticodon_Ia_Val"/>
    <property type="match status" value="1"/>
</dbReference>
<keyword evidence="6 12" id="KW-0067">ATP-binding</keyword>
<evidence type="ECO:0000256" key="2">
    <source>
        <dbReference type="ARBA" id="ARBA00011245"/>
    </source>
</evidence>
<evidence type="ECO:0000259" key="15">
    <source>
        <dbReference type="Pfam" id="PF10458"/>
    </source>
</evidence>
<proteinExistence type="inferred from homology"/>
<evidence type="ECO:0000256" key="11">
    <source>
        <dbReference type="ARBA" id="ARBA00060830"/>
    </source>
</evidence>
<evidence type="ECO:0000256" key="6">
    <source>
        <dbReference type="ARBA" id="ARBA00022840"/>
    </source>
</evidence>
<feature type="domain" description="Valyl-tRNA synthetase tRNA-binding arm" evidence="15">
    <location>
        <begin position="823"/>
        <end position="884"/>
    </location>
</feature>
<dbReference type="InterPro" id="IPR009080">
    <property type="entry name" value="tRNAsynth_Ia_anticodon-bd"/>
</dbReference>
<comment type="domain">
    <text evidence="12">The C-terminal coiled-coil domain is crucial for aminoacylation activity.</text>
</comment>
<dbReference type="HAMAP" id="MF_02004">
    <property type="entry name" value="Val_tRNA_synth_type1"/>
    <property type="match status" value="1"/>
</dbReference>
<dbReference type="Gene3D" id="3.40.50.620">
    <property type="entry name" value="HUPs"/>
    <property type="match status" value="2"/>
</dbReference>
<evidence type="ECO:0000313" key="17">
    <source>
        <dbReference type="Proteomes" id="UP000031184"/>
    </source>
</evidence>
<dbReference type="PRINTS" id="PR00986">
    <property type="entry name" value="TRNASYNTHVAL"/>
</dbReference>
<evidence type="ECO:0000256" key="10">
    <source>
        <dbReference type="ARBA" id="ARBA00047552"/>
    </source>
</evidence>
<dbReference type="FunFam" id="1.10.287.380:FF:000001">
    <property type="entry name" value="Valine--tRNA ligase"/>
    <property type="match status" value="1"/>
</dbReference>
<evidence type="ECO:0000259" key="14">
    <source>
        <dbReference type="Pfam" id="PF08264"/>
    </source>
</evidence>
<dbReference type="FunFam" id="3.90.740.10:FF:000005">
    <property type="entry name" value="Valine--tRNA ligase, mitochondrial"/>
    <property type="match status" value="1"/>
</dbReference>
<evidence type="ECO:0000256" key="4">
    <source>
        <dbReference type="ARBA" id="ARBA00022598"/>
    </source>
</evidence>
<dbReference type="Pfam" id="PF00133">
    <property type="entry name" value="tRNA-synt_1"/>
    <property type="match status" value="1"/>
</dbReference>
<dbReference type="CDD" id="cd00817">
    <property type="entry name" value="ValRS_core"/>
    <property type="match status" value="1"/>
</dbReference>
<dbReference type="Gene3D" id="1.10.287.380">
    <property type="entry name" value="Valyl-tRNA synthetase, C-terminal domain"/>
    <property type="match status" value="1"/>
</dbReference>
<dbReference type="Gene3D" id="1.10.730.10">
    <property type="entry name" value="Isoleucyl-tRNA Synthetase, Domain 1"/>
    <property type="match status" value="1"/>
</dbReference>
<dbReference type="InterPro" id="IPR001412">
    <property type="entry name" value="aa-tRNA-synth_I_CS"/>
</dbReference>
<dbReference type="PATRIC" id="fig|1226633.4.peg.1360"/>
<dbReference type="RefSeq" id="WP_039121955.1">
    <property type="nucleotide sequence ID" value="NZ_AOJP01000003.1"/>
</dbReference>
<dbReference type="GO" id="GO:0002161">
    <property type="term" value="F:aminoacyl-tRNA deacylase activity"/>
    <property type="evidence" value="ECO:0007669"/>
    <property type="project" value="InterPro"/>
</dbReference>
<dbReference type="Proteomes" id="UP000031184">
    <property type="component" value="Unassembled WGS sequence"/>
</dbReference>
<feature type="domain" description="Aminoacyl-tRNA synthetase class Ia" evidence="13">
    <location>
        <begin position="16"/>
        <end position="568"/>
    </location>
</feature>
<feature type="short sequence motif" description="'KMSKS' region" evidence="12">
    <location>
        <begin position="528"/>
        <end position="532"/>
    </location>
</feature>
<name>A0A017H6M8_9FUSO</name>
<dbReference type="OrthoDB" id="9810365at2"/>
<keyword evidence="4 12" id="KW-0436">Ligase</keyword>
<feature type="binding site" evidence="12">
    <location>
        <position position="531"/>
    </location>
    <ligand>
        <name>ATP</name>
        <dbReference type="ChEBI" id="CHEBI:30616"/>
    </ligand>
</feature>
<dbReference type="NCBIfam" id="NF004349">
    <property type="entry name" value="PRK05729.1"/>
    <property type="match status" value="1"/>
</dbReference>
<dbReference type="InterPro" id="IPR033705">
    <property type="entry name" value="Anticodon_Ia_Val"/>
</dbReference>
<keyword evidence="5 12" id="KW-0547">Nucleotide-binding</keyword>
<protein>
    <recommendedName>
        <fullName evidence="12">Valine--tRNA ligase</fullName>
        <ecNumber evidence="12">6.1.1.9</ecNumber>
    </recommendedName>
    <alternativeName>
        <fullName evidence="12">Valyl-tRNA synthetase</fullName>
        <shortName evidence="12">ValRS</shortName>
    </alternativeName>
</protein>
<dbReference type="FunFam" id="1.10.730.10:FF:000014">
    <property type="entry name" value="Valine--tRNA ligase"/>
    <property type="match status" value="1"/>
</dbReference>
<evidence type="ECO:0000256" key="5">
    <source>
        <dbReference type="ARBA" id="ARBA00022741"/>
    </source>
</evidence>
<dbReference type="SUPFAM" id="SSF47323">
    <property type="entry name" value="Anticodon-binding domain of a subclass of class I aminoacyl-tRNA synthetases"/>
    <property type="match status" value="1"/>
</dbReference>
<comment type="subcellular location">
    <subcellularLocation>
        <location evidence="1 12">Cytoplasm</location>
    </subcellularLocation>
</comment>
<dbReference type="EMBL" id="AUZI01000016">
    <property type="protein sequence ID" value="KID49125.1"/>
    <property type="molecule type" value="Genomic_DNA"/>
</dbReference>
<dbReference type="FunFam" id="3.40.50.620:FF:000078">
    <property type="entry name" value="Valine--tRNA ligase, mitochondrial"/>
    <property type="match status" value="1"/>
</dbReference>
<dbReference type="FunFam" id="3.40.50.620:FF:000032">
    <property type="entry name" value="Valine--tRNA ligase"/>
    <property type="match status" value="1"/>
</dbReference>
<evidence type="ECO:0000256" key="3">
    <source>
        <dbReference type="ARBA" id="ARBA00022490"/>
    </source>
</evidence>
<feature type="domain" description="Methionyl/Valyl/Leucyl/Isoleucyl-tRNA synthetase anticodon-binding" evidence="14">
    <location>
        <begin position="612"/>
        <end position="763"/>
    </location>
</feature>
<dbReference type="InterPro" id="IPR013155">
    <property type="entry name" value="M/V/L/I-tRNA-synth_anticd-bd"/>
</dbReference>
<evidence type="ECO:0000256" key="8">
    <source>
        <dbReference type="ARBA" id="ARBA00023054"/>
    </source>
</evidence>
<comment type="domain">
    <text evidence="12">ValRS has two distinct active sites: one for aminoacylation and one for editing. The misactivated threonine is translocated from the active site to the editing site.</text>
</comment>
<dbReference type="InterPro" id="IPR019499">
    <property type="entry name" value="Val-tRNA_synth_tRNA-bd"/>
</dbReference>
<comment type="similarity">
    <text evidence="11 12">Belongs to the class-I aminoacyl-tRNA synthetase family. ValS type 1 subfamily.</text>
</comment>
<dbReference type="InterPro" id="IPR037118">
    <property type="entry name" value="Val-tRNA_synth_C_sf"/>
</dbReference>
<dbReference type="PROSITE" id="PS00178">
    <property type="entry name" value="AA_TRNA_LIGASE_I"/>
    <property type="match status" value="1"/>
</dbReference>
<dbReference type="GO" id="GO:0005524">
    <property type="term" value="F:ATP binding"/>
    <property type="evidence" value="ECO:0007669"/>
    <property type="project" value="UniProtKB-UniRule"/>
</dbReference>
<dbReference type="SUPFAM" id="SSF50677">
    <property type="entry name" value="ValRS/IleRS/LeuRS editing domain"/>
    <property type="match status" value="1"/>
</dbReference>
<dbReference type="InterPro" id="IPR010978">
    <property type="entry name" value="tRNA-bd_arm"/>
</dbReference>
<dbReference type="SUPFAM" id="SSF46589">
    <property type="entry name" value="tRNA-binding arm"/>
    <property type="match status" value="1"/>
</dbReference>
<dbReference type="Pfam" id="PF08264">
    <property type="entry name" value="Anticodon_1"/>
    <property type="match status" value="1"/>
</dbReference>
<dbReference type="PANTHER" id="PTHR11946:SF93">
    <property type="entry name" value="VALINE--TRNA LIGASE, CHLOROPLASTIC_MITOCHONDRIAL 2"/>
    <property type="match status" value="1"/>
</dbReference>
<dbReference type="AlphaFoldDB" id="A0A017H6M8"/>
<comment type="catalytic activity">
    <reaction evidence="10 12">
        <text>tRNA(Val) + L-valine + ATP = L-valyl-tRNA(Val) + AMP + diphosphate</text>
        <dbReference type="Rhea" id="RHEA:10704"/>
        <dbReference type="Rhea" id="RHEA-COMP:9672"/>
        <dbReference type="Rhea" id="RHEA-COMP:9708"/>
        <dbReference type="ChEBI" id="CHEBI:30616"/>
        <dbReference type="ChEBI" id="CHEBI:33019"/>
        <dbReference type="ChEBI" id="CHEBI:57762"/>
        <dbReference type="ChEBI" id="CHEBI:78442"/>
        <dbReference type="ChEBI" id="CHEBI:78537"/>
        <dbReference type="ChEBI" id="CHEBI:456215"/>
        <dbReference type="EC" id="6.1.1.9"/>
    </reaction>
</comment>
<organism evidence="16 17">
    <name type="scientific">Fusobacterium necrophorum subsp. funduliforme B35</name>
    <dbReference type="NCBI Taxonomy" id="1226633"/>
    <lineage>
        <taxon>Bacteria</taxon>
        <taxon>Fusobacteriati</taxon>
        <taxon>Fusobacteriota</taxon>
        <taxon>Fusobacteriia</taxon>
        <taxon>Fusobacteriales</taxon>
        <taxon>Fusobacteriaceae</taxon>
        <taxon>Fusobacterium</taxon>
    </lineage>
</organism>
<comment type="subunit">
    <text evidence="2 12">Monomer.</text>
</comment>
<keyword evidence="9 12" id="KW-0030">Aminoacyl-tRNA synthetase</keyword>
<dbReference type="InterPro" id="IPR002300">
    <property type="entry name" value="aa-tRNA-synth_Ia"/>
</dbReference>
<dbReference type="PANTHER" id="PTHR11946">
    <property type="entry name" value="VALYL-TRNA SYNTHETASES"/>
    <property type="match status" value="1"/>
</dbReference>
<evidence type="ECO:0000313" key="16">
    <source>
        <dbReference type="EMBL" id="KID49125.1"/>
    </source>
</evidence>
<dbReference type="EC" id="6.1.1.9" evidence="12"/>
<keyword evidence="8 12" id="KW-0175">Coiled coil</keyword>
<keyword evidence="3 12" id="KW-0963">Cytoplasm</keyword>
<feature type="short sequence motif" description="'HIGH' region" evidence="12">
    <location>
        <begin position="45"/>
        <end position="55"/>
    </location>
</feature>
<evidence type="ECO:0000259" key="13">
    <source>
        <dbReference type="Pfam" id="PF00133"/>
    </source>
</evidence>
<comment type="function">
    <text evidence="12">Catalyzes the attachment of valine to tRNA(Val). As ValRS can inadvertently accommodate and process structurally similar amino acids such as threonine, to avoid such errors, it has a 'posttransfer' editing activity that hydrolyzes mischarged Thr-tRNA(Val) in a tRNA-dependent manner.</text>
</comment>